<evidence type="ECO:0000313" key="1">
    <source>
        <dbReference type="EMBL" id="EDP37138.1"/>
    </source>
</evidence>
<name>A8NZM3_BRUMA</name>
<gene>
    <name evidence="1" type="ORF">Bm1_12880</name>
</gene>
<protein>
    <submittedName>
        <fullName evidence="1">Uncharacterized protein</fullName>
    </submittedName>
</protein>
<accession>A8NZM3</accession>
<sequence length="120" mass="13992">MADLQKHLQALREQLDDSIRLYCQQQQQAAMNRSNRSGRSSSSVTVKSRRTLHMLHQDETSACIQISEIHQLSFFAAINSIVYATSKRNKHLIVKISLIHLNRLIYRMKDYRLTYLCSKV</sequence>
<organism evidence="1">
    <name type="scientific">Brugia malayi</name>
    <name type="common">Filarial nematode worm</name>
    <dbReference type="NCBI Taxonomy" id="6279"/>
    <lineage>
        <taxon>Eukaryota</taxon>
        <taxon>Metazoa</taxon>
        <taxon>Ecdysozoa</taxon>
        <taxon>Nematoda</taxon>
        <taxon>Chromadorea</taxon>
        <taxon>Rhabditida</taxon>
        <taxon>Spirurina</taxon>
        <taxon>Spiruromorpha</taxon>
        <taxon>Filarioidea</taxon>
        <taxon>Onchocercidae</taxon>
        <taxon>Brugia</taxon>
    </lineage>
</organism>
<reference evidence="1" key="1">
    <citation type="journal article" date="2007" name="Science">
        <title>Draft genome of the filarial nematode parasite Brugia malayi.</title>
        <authorList>
            <person name="Ghedin E."/>
            <person name="Wang S."/>
            <person name="Spiro D."/>
            <person name="Caler E."/>
            <person name="Zhao Q."/>
            <person name="Crabtree J."/>
            <person name="Allen J.E."/>
            <person name="Delcher A.L."/>
            <person name="Guiliano D.B."/>
            <person name="Miranda-Saavedra D."/>
            <person name="Angiuoli S.V."/>
            <person name="Creasy T."/>
            <person name="Amedeo P."/>
            <person name="Haas B."/>
            <person name="El-Sayed N.M."/>
            <person name="Wortman J.R."/>
            <person name="Feldblyum T."/>
            <person name="Tallon L."/>
            <person name="Schatz M."/>
            <person name="Shumway M."/>
            <person name="Koo H."/>
            <person name="Salzberg S.L."/>
            <person name="Schobel S."/>
            <person name="Pertea M."/>
            <person name="Pop M."/>
            <person name="White O."/>
            <person name="Barton G.J."/>
            <person name="Carlow C.K."/>
            <person name="Crawford M.J."/>
            <person name="Daub J."/>
            <person name="Dimmic M.W."/>
            <person name="Estes C.F."/>
            <person name="Foster J.M."/>
            <person name="Ganatra M."/>
            <person name="Gregory W.F."/>
            <person name="Johnson N.M."/>
            <person name="Jin J."/>
            <person name="Komuniecki R."/>
            <person name="Korf I."/>
            <person name="Kumar S."/>
            <person name="Laney S."/>
            <person name="Li B.W."/>
            <person name="Li W."/>
            <person name="Lindblom T.H."/>
            <person name="Lustigman S."/>
            <person name="Ma D."/>
            <person name="Maina C.V."/>
            <person name="Martin D.M."/>
            <person name="McCarter J.P."/>
            <person name="McReynolds L."/>
            <person name="Mitreva M."/>
            <person name="Nutman T.B."/>
            <person name="Parkinson J."/>
            <person name="Peregrin-Alvarez J.M."/>
            <person name="Poole C."/>
            <person name="Ren Q."/>
            <person name="Saunders L."/>
            <person name="Sluder A.E."/>
            <person name="Smith K."/>
            <person name="Stanke M."/>
            <person name="Unnasch T.R."/>
            <person name="Ware J."/>
            <person name="Wei A.D."/>
            <person name="Weil G."/>
            <person name="Williams D.J."/>
            <person name="Zhang Y."/>
            <person name="Williams S.A."/>
            <person name="Fraser-Liggett C."/>
            <person name="Slatko B."/>
            <person name="Blaxter M.L."/>
            <person name="Scott A.L."/>
        </authorList>
    </citation>
    <scope>NUCLEOTIDE SEQUENCE [LARGE SCALE GENOMIC DNA]</scope>
</reference>
<dbReference type="AlphaFoldDB" id="A8NZM3"/>
<dbReference type="EMBL" id="DS238371">
    <property type="protein sequence ID" value="EDP37138.1"/>
    <property type="molecule type" value="Genomic_DNA"/>
</dbReference>
<proteinExistence type="predicted"/>